<sequence>MYTEAEPQEYHSAIVDVTDRCNLKCRHCYYYREEHASQDLSQEEFLEGIRMLRDRHHIQHMSWAGGEPLLRREVIEEGAALFQRNVINTNGLFPLPQLPRTNVWVSIDGPPEIHDYIRGKGTYARMIENVKQSRCDLTVFCCTVNQLNTPHLDLMFQEITRLDRTALVFAFFTPLKSYQKIDRYTHSEEQRYQMPFTPEERDRAIDHVLQLKARYPGYILNPDRVLDLMRSENAPEVIRNCNMTQRTLTLDVQLNRKLPCVVGSGVDCTRCGCFFPYMTQALREKDPGALEFFTRGVH</sequence>
<organism evidence="7 8">
    <name type="scientific">Tectimicrobiota bacterium</name>
    <dbReference type="NCBI Taxonomy" id="2528274"/>
    <lineage>
        <taxon>Bacteria</taxon>
        <taxon>Pseudomonadati</taxon>
        <taxon>Nitrospinota/Tectimicrobiota group</taxon>
        <taxon>Candidatus Tectimicrobiota</taxon>
    </lineage>
</organism>
<evidence type="ECO:0000256" key="1">
    <source>
        <dbReference type="ARBA" id="ARBA00001966"/>
    </source>
</evidence>
<dbReference type="GO" id="GO:0051536">
    <property type="term" value="F:iron-sulfur cluster binding"/>
    <property type="evidence" value="ECO:0007669"/>
    <property type="project" value="UniProtKB-KW"/>
</dbReference>
<dbReference type="SFLD" id="SFLDS00029">
    <property type="entry name" value="Radical_SAM"/>
    <property type="match status" value="1"/>
</dbReference>
<dbReference type="EMBL" id="JACPRF010000321">
    <property type="protein sequence ID" value="MBI2877298.1"/>
    <property type="molecule type" value="Genomic_DNA"/>
</dbReference>
<keyword evidence="4" id="KW-0408">Iron</keyword>
<dbReference type="GO" id="GO:0046872">
    <property type="term" value="F:metal ion binding"/>
    <property type="evidence" value="ECO:0007669"/>
    <property type="project" value="UniProtKB-KW"/>
</dbReference>
<feature type="domain" description="Radical SAM core" evidence="6">
    <location>
        <begin position="7"/>
        <end position="214"/>
    </location>
</feature>
<dbReference type="InterPro" id="IPR058240">
    <property type="entry name" value="rSAM_sf"/>
</dbReference>
<dbReference type="PROSITE" id="PS51918">
    <property type="entry name" value="RADICAL_SAM"/>
    <property type="match status" value="1"/>
</dbReference>
<keyword evidence="2" id="KW-0949">S-adenosyl-L-methionine</keyword>
<dbReference type="CDD" id="cd01335">
    <property type="entry name" value="Radical_SAM"/>
    <property type="match status" value="1"/>
</dbReference>
<evidence type="ECO:0000256" key="5">
    <source>
        <dbReference type="ARBA" id="ARBA00023014"/>
    </source>
</evidence>
<dbReference type="SUPFAM" id="SSF102114">
    <property type="entry name" value="Radical SAM enzymes"/>
    <property type="match status" value="1"/>
</dbReference>
<dbReference type="SFLD" id="SFLDG01067">
    <property type="entry name" value="SPASM/twitch_domain_containing"/>
    <property type="match status" value="1"/>
</dbReference>
<dbReference type="InterPro" id="IPR007197">
    <property type="entry name" value="rSAM"/>
</dbReference>
<evidence type="ECO:0000313" key="7">
    <source>
        <dbReference type="EMBL" id="MBI2877298.1"/>
    </source>
</evidence>
<comment type="caution">
    <text evidence="7">The sequence shown here is derived from an EMBL/GenBank/DDBJ whole genome shotgun (WGS) entry which is preliminary data.</text>
</comment>
<reference evidence="7" key="1">
    <citation type="submission" date="2020-07" db="EMBL/GenBank/DDBJ databases">
        <title>Huge and variable diversity of episymbiotic CPR bacteria and DPANN archaea in groundwater ecosystems.</title>
        <authorList>
            <person name="He C.Y."/>
            <person name="Keren R."/>
            <person name="Whittaker M."/>
            <person name="Farag I.F."/>
            <person name="Doudna J."/>
            <person name="Cate J.H.D."/>
            <person name="Banfield J.F."/>
        </authorList>
    </citation>
    <scope>NUCLEOTIDE SEQUENCE</scope>
    <source>
        <strain evidence="7">NC_groundwater_672_Ag_B-0.1um_62_36</strain>
    </source>
</reference>
<evidence type="ECO:0000256" key="3">
    <source>
        <dbReference type="ARBA" id="ARBA00022723"/>
    </source>
</evidence>
<proteinExistence type="predicted"/>
<dbReference type="Gene3D" id="3.20.20.70">
    <property type="entry name" value="Aldolase class I"/>
    <property type="match status" value="1"/>
</dbReference>
<dbReference type="Pfam" id="PF04055">
    <property type="entry name" value="Radical_SAM"/>
    <property type="match status" value="1"/>
</dbReference>
<dbReference type="PANTHER" id="PTHR11228:SF7">
    <property type="entry name" value="PQQA PEPTIDE CYCLASE"/>
    <property type="match status" value="1"/>
</dbReference>
<keyword evidence="3" id="KW-0479">Metal-binding</keyword>
<dbReference type="InterPro" id="IPR013785">
    <property type="entry name" value="Aldolase_TIM"/>
</dbReference>
<keyword evidence="5" id="KW-0411">Iron-sulfur</keyword>
<dbReference type="AlphaFoldDB" id="A0A932CPU3"/>
<name>A0A932CPU3_UNCTE</name>
<gene>
    <name evidence="7" type="ORF">HYY20_10485</name>
</gene>
<evidence type="ECO:0000259" key="6">
    <source>
        <dbReference type="PROSITE" id="PS51918"/>
    </source>
</evidence>
<evidence type="ECO:0000256" key="2">
    <source>
        <dbReference type="ARBA" id="ARBA00022691"/>
    </source>
</evidence>
<dbReference type="GO" id="GO:0003824">
    <property type="term" value="F:catalytic activity"/>
    <property type="evidence" value="ECO:0007669"/>
    <property type="project" value="InterPro"/>
</dbReference>
<accession>A0A932CPU3</accession>
<dbReference type="Proteomes" id="UP000769766">
    <property type="component" value="Unassembled WGS sequence"/>
</dbReference>
<evidence type="ECO:0000313" key="8">
    <source>
        <dbReference type="Proteomes" id="UP000769766"/>
    </source>
</evidence>
<dbReference type="PANTHER" id="PTHR11228">
    <property type="entry name" value="RADICAL SAM DOMAIN PROTEIN"/>
    <property type="match status" value="1"/>
</dbReference>
<comment type="cofactor">
    <cofactor evidence="1">
        <name>[4Fe-4S] cluster</name>
        <dbReference type="ChEBI" id="CHEBI:49883"/>
    </cofactor>
</comment>
<protein>
    <submittedName>
        <fullName evidence="7">Radical SAM protein</fullName>
    </submittedName>
</protein>
<evidence type="ECO:0000256" key="4">
    <source>
        <dbReference type="ARBA" id="ARBA00023004"/>
    </source>
</evidence>
<dbReference type="InterPro" id="IPR050377">
    <property type="entry name" value="Radical_SAM_PqqE_MftC-like"/>
</dbReference>